<reference evidence="8 9" key="1">
    <citation type="submission" date="2014-04" db="EMBL/GenBank/DDBJ databases">
        <authorList>
            <person name="Hornung B.V."/>
        </authorList>
    </citation>
    <scope>NUCLEOTIDE SEQUENCE [LARGE SCALE GENOMIC DNA]</scope>
    <source>
        <strain evidence="8 9">CRIB</strain>
    </source>
</reference>
<evidence type="ECO:0000256" key="7">
    <source>
        <dbReference type="SAM" id="Phobius"/>
    </source>
</evidence>
<dbReference type="GeneID" id="82206039"/>
<evidence type="ECO:0000256" key="5">
    <source>
        <dbReference type="ARBA" id="ARBA00022989"/>
    </source>
</evidence>
<feature type="transmembrane region" description="Helical" evidence="7">
    <location>
        <begin position="152"/>
        <end position="170"/>
    </location>
</feature>
<dbReference type="GO" id="GO:0006835">
    <property type="term" value="P:dicarboxylic acid transport"/>
    <property type="evidence" value="ECO:0007669"/>
    <property type="project" value="TreeGrafter"/>
</dbReference>
<keyword evidence="9" id="KW-1185">Reference proteome</keyword>
<feature type="transmembrane region" description="Helical" evidence="7">
    <location>
        <begin position="41"/>
        <end position="63"/>
    </location>
</feature>
<keyword evidence="5 7" id="KW-1133">Transmembrane helix</keyword>
<dbReference type="InterPro" id="IPR036458">
    <property type="entry name" value="Na:dicarbo_symporter_sf"/>
</dbReference>
<dbReference type="PRINTS" id="PR00173">
    <property type="entry name" value="EDTRNSPORT"/>
</dbReference>
<dbReference type="PANTHER" id="PTHR42865">
    <property type="entry name" value="PROTON/GLUTAMATE-ASPARTATE SYMPORTER"/>
    <property type="match status" value="1"/>
</dbReference>
<keyword evidence="3" id="KW-1003">Cell membrane</keyword>
<accession>A0A1V1I3B9</accession>
<sequence>MKSFWNNYKSSIVLLGAILLGGIVGVTMGEKAVVLKPIGELFLNLLFMTLVPLVFFSVTSAIANMGGGMNRLGKILKSIVIVFLGTALVAAVIGLVGVLLMNPTKGLDTSLFKDIIASANDSSATEKVGLLQQIVNTFTVNDFSLLLSRSNMLQLIVFSILFGIGTLMAGESGKSIAKFVQSGSAVMMKVINIIMMAAPIGLGCYFANVIGELGSQLLSGYLRVTILYLILTAVIYFGLFTLYAFIAGGKDGIKAFWSNAVSPTVTSLATCSSAASIPVNLDATKKMGVPEDIAETVIPLGANVHKDGSVVTGVLKIAFLLGLLGTNMNTIPMMLAILGVAFINGAVMGAIPGGGFMSEMLIVSAFGIDPALLPIIVVIGTILDAPATLLNSTENTVCAMLVARLVEGKDWLKNKINN</sequence>
<dbReference type="Proteomes" id="UP000245622">
    <property type="component" value="Chromosome 1"/>
</dbReference>
<dbReference type="RefSeq" id="WP_180702123.1">
    <property type="nucleotide sequence ID" value="NZ_LN555523.1"/>
</dbReference>
<keyword evidence="2" id="KW-0813">Transport</keyword>
<dbReference type="KEGG" id="ril:CRIB_2014"/>
<evidence type="ECO:0000256" key="4">
    <source>
        <dbReference type="ARBA" id="ARBA00022692"/>
    </source>
</evidence>
<dbReference type="PANTHER" id="PTHR42865:SF7">
    <property type="entry name" value="PROTON_GLUTAMATE-ASPARTATE SYMPORTER"/>
    <property type="match status" value="1"/>
</dbReference>
<evidence type="ECO:0000256" key="6">
    <source>
        <dbReference type="ARBA" id="ARBA00023136"/>
    </source>
</evidence>
<proteinExistence type="predicted"/>
<dbReference type="AlphaFoldDB" id="A0A1V1I3B9"/>
<comment type="subcellular location">
    <subcellularLocation>
        <location evidence="1">Cell membrane</location>
        <topology evidence="1">Multi-pass membrane protein</topology>
    </subcellularLocation>
</comment>
<name>A0A1V1I3B9_9FIRM</name>
<dbReference type="InterPro" id="IPR001991">
    <property type="entry name" value="Na-dicarboxylate_symporter"/>
</dbReference>
<evidence type="ECO:0000313" key="8">
    <source>
        <dbReference type="EMBL" id="CED94619.1"/>
    </source>
</evidence>
<evidence type="ECO:0000256" key="2">
    <source>
        <dbReference type="ARBA" id="ARBA00022448"/>
    </source>
</evidence>
<keyword evidence="4 7" id="KW-0812">Transmembrane</keyword>
<dbReference type="GO" id="GO:0005886">
    <property type="term" value="C:plasma membrane"/>
    <property type="evidence" value="ECO:0007669"/>
    <property type="project" value="UniProtKB-SubCell"/>
</dbReference>
<dbReference type="GO" id="GO:0015293">
    <property type="term" value="F:symporter activity"/>
    <property type="evidence" value="ECO:0007669"/>
    <property type="project" value="UniProtKB-KW"/>
</dbReference>
<gene>
    <name evidence="8" type="ORF">CRIB_2014</name>
</gene>
<evidence type="ECO:0000256" key="1">
    <source>
        <dbReference type="ARBA" id="ARBA00004651"/>
    </source>
</evidence>
<feature type="transmembrane region" description="Helical" evidence="7">
    <location>
        <begin position="363"/>
        <end position="383"/>
    </location>
</feature>
<organism evidence="8 9">
    <name type="scientific">Romboutsia ilealis</name>
    <dbReference type="NCBI Taxonomy" id="1115758"/>
    <lineage>
        <taxon>Bacteria</taxon>
        <taxon>Bacillati</taxon>
        <taxon>Bacillota</taxon>
        <taxon>Clostridia</taxon>
        <taxon>Peptostreptococcales</taxon>
        <taxon>Peptostreptococcaceae</taxon>
        <taxon>Romboutsia</taxon>
    </lineage>
</organism>
<protein>
    <submittedName>
        <fullName evidence="8">Transporter, dicarboxylate/amino acid:cation Na+/H+ symporter protein</fullName>
    </submittedName>
</protein>
<feature type="transmembrane region" description="Helical" evidence="7">
    <location>
        <begin position="331"/>
        <end position="351"/>
    </location>
</feature>
<dbReference type="EMBL" id="LN555523">
    <property type="protein sequence ID" value="CED94619.1"/>
    <property type="molecule type" value="Genomic_DNA"/>
</dbReference>
<dbReference type="SUPFAM" id="SSF118215">
    <property type="entry name" value="Proton glutamate symport protein"/>
    <property type="match status" value="1"/>
</dbReference>
<dbReference type="Gene3D" id="1.10.3860.10">
    <property type="entry name" value="Sodium:dicarboxylate symporter"/>
    <property type="match status" value="1"/>
</dbReference>
<dbReference type="Pfam" id="PF00375">
    <property type="entry name" value="SDF"/>
    <property type="match status" value="1"/>
</dbReference>
<evidence type="ECO:0000313" key="9">
    <source>
        <dbReference type="Proteomes" id="UP000245622"/>
    </source>
</evidence>
<feature type="transmembrane region" description="Helical" evidence="7">
    <location>
        <begin position="12"/>
        <end position="29"/>
    </location>
</feature>
<evidence type="ECO:0000256" key="3">
    <source>
        <dbReference type="ARBA" id="ARBA00022475"/>
    </source>
</evidence>
<feature type="transmembrane region" description="Helical" evidence="7">
    <location>
        <begin position="190"/>
        <end position="210"/>
    </location>
</feature>
<feature type="transmembrane region" description="Helical" evidence="7">
    <location>
        <begin position="222"/>
        <end position="246"/>
    </location>
</feature>
<feature type="transmembrane region" description="Helical" evidence="7">
    <location>
        <begin position="75"/>
        <end position="101"/>
    </location>
</feature>
<keyword evidence="6 7" id="KW-0472">Membrane</keyword>